<dbReference type="EMBL" id="CP095785">
    <property type="protein sequence ID" value="XAG30785.1"/>
    <property type="molecule type" value="Genomic_DNA"/>
</dbReference>
<evidence type="ECO:0000256" key="4">
    <source>
        <dbReference type="ARBA" id="ARBA00023163"/>
    </source>
</evidence>
<keyword evidence="2" id="KW-0805">Transcription regulation</keyword>
<accession>A0ABZ3EJ79</accession>
<comment type="similarity">
    <text evidence="1">Belongs to the LysR transcriptional regulatory family.</text>
</comment>
<dbReference type="SUPFAM" id="SSF46785">
    <property type="entry name" value="Winged helix' DNA-binding domain"/>
    <property type="match status" value="1"/>
</dbReference>
<dbReference type="PANTHER" id="PTHR30537">
    <property type="entry name" value="HTH-TYPE TRANSCRIPTIONAL REGULATOR"/>
    <property type="match status" value="1"/>
</dbReference>
<evidence type="ECO:0000256" key="2">
    <source>
        <dbReference type="ARBA" id="ARBA00023015"/>
    </source>
</evidence>
<dbReference type="RefSeq" id="WP_342639596.1">
    <property type="nucleotide sequence ID" value="NZ_CP095785.1"/>
</dbReference>
<evidence type="ECO:0000313" key="6">
    <source>
        <dbReference type="EMBL" id="XAG30785.1"/>
    </source>
</evidence>
<organism evidence="6 7">
    <name type="scientific">Proteus faecis</name>
    <dbReference type="NCBI Taxonomy" id="2050967"/>
    <lineage>
        <taxon>Bacteria</taxon>
        <taxon>Pseudomonadati</taxon>
        <taxon>Pseudomonadota</taxon>
        <taxon>Gammaproteobacteria</taxon>
        <taxon>Enterobacterales</taxon>
        <taxon>Morganellaceae</taxon>
        <taxon>Proteus</taxon>
    </lineage>
</organism>
<dbReference type="Pfam" id="PF03466">
    <property type="entry name" value="LysR_substrate"/>
    <property type="match status" value="1"/>
</dbReference>
<evidence type="ECO:0000256" key="1">
    <source>
        <dbReference type="ARBA" id="ARBA00009437"/>
    </source>
</evidence>
<keyword evidence="7" id="KW-1185">Reference proteome</keyword>
<gene>
    <name evidence="6" type="ORF">MYW70_12645</name>
</gene>
<dbReference type="InterPro" id="IPR036388">
    <property type="entry name" value="WH-like_DNA-bd_sf"/>
</dbReference>
<evidence type="ECO:0000259" key="5">
    <source>
        <dbReference type="PROSITE" id="PS50931"/>
    </source>
</evidence>
<dbReference type="InterPro" id="IPR005119">
    <property type="entry name" value="LysR_subst-bd"/>
</dbReference>
<dbReference type="PANTHER" id="PTHR30537:SF35">
    <property type="entry name" value="TRANSCRIPTIONAL REGULATORY PROTEIN"/>
    <property type="match status" value="1"/>
</dbReference>
<dbReference type="Gene3D" id="3.40.190.290">
    <property type="match status" value="1"/>
</dbReference>
<evidence type="ECO:0000313" key="7">
    <source>
        <dbReference type="Proteomes" id="UP001438077"/>
    </source>
</evidence>
<protein>
    <submittedName>
        <fullName evidence="6">LysR family transcriptional regulator</fullName>
    </submittedName>
</protein>
<name>A0ABZ3EJ79_9GAMM</name>
<dbReference type="Proteomes" id="UP001438077">
    <property type="component" value="Chromosome"/>
</dbReference>
<keyword evidence="3" id="KW-0238">DNA-binding</keyword>
<dbReference type="CDD" id="cd08422">
    <property type="entry name" value="PBP2_CrgA_like"/>
    <property type="match status" value="1"/>
</dbReference>
<dbReference type="Gene3D" id="1.10.10.10">
    <property type="entry name" value="Winged helix-like DNA-binding domain superfamily/Winged helix DNA-binding domain"/>
    <property type="match status" value="1"/>
</dbReference>
<keyword evidence="4" id="KW-0804">Transcription</keyword>
<evidence type="ECO:0000256" key="3">
    <source>
        <dbReference type="ARBA" id="ARBA00023125"/>
    </source>
</evidence>
<dbReference type="InterPro" id="IPR058163">
    <property type="entry name" value="LysR-type_TF_proteobact-type"/>
</dbReference>
<reference evidence="6 7" key="1">
    <citation type="submission" date="2022-03" db="EMBL/GenBank/DDBJ databases">
        <title>Sea Food Isolates.</title>
        <authorList>
            <person name="Li C."/>
        </authorList>
    </citation>
    <scope>NUCLEOTIDE SEQUENCE [LARGE SCALE GENOMIC DNA]</scope>
    <source>
        <strain evidence="6 7">19MO01SH08</strain>
    </source>
</reference>
<sequence length="312" mass="34903">MDKIKASEVFVTIVKQGSMIKAADYLGMSRAMVTRYLNEMEEWAGVRLLHRTTRKQSLTSVGEMVYEQSLQLLEMAERIPANIPKERHQISGLVRITSSQSLANSILSVAICEFMQRYPLIAVDLQITNQTVNLVEERIDIALRITNHLEPNLIARSLATCLSVVCAHKDYLAKKGIPQTPDELAQHQCLTYRFFGRSLWEFNLGDERYSVPVGGNLSANESVVLLQATLKGAGISLQPYYSAKPYLDNGDLEQVLSDYQAQPMGIYAVLASRQNMPAAVRALLDFLVEWFSSSPYWFALSGKSLSESFGVI</sequence>
<dbReference type="SUPFAM" id="SSF53850">
    <property type="entry name" value="Periplasmic binding protein-like II"/>
    <property type="match status" value="1"/>
</dbReference>
<feature type="domain" description="HTH lysR-type" evidence="5">
    <location>
        <begin position="1"/>
        <end position="59"/>
    </location>
</feature>
<dbReference type="InterPro" id="IPR036390">
    <property type="entry name" value="WH_DNA-bd_sf"/>
</dbReference>
<dbReference type="PROSITE" id="PS50931">
    <property type="entry name" value="HTH_LYSR"/>
    <property type="match status" value="1"/>
</dbReference>
<dbReference type="InterPro" id="IPR000847">
    <property type="entry name" value="LysR_HTH_N"/>
</dbReference>
<dbReference type="Pfam" id="PF00126">
    <property type="entry name" value="HTH_1"/>
    <property type="match status" value="1"/>
</dbReference>
<proteinExistence type="inferred from homology"/>